<reference evidence="1 2" key="1">
    <citation type="submission" date="2022-03" db="EMBL/GenBank/DDBJ databases">
        <authorList>
            <person name="Brunel B."/>
        </authorList>
    </citation>
    <scope>NUCLEOTIDE SEQUENCE [LARGE SCALE GENOMIC DNA]</scope>
    <source>
        <strain evidence="1">STM5069sample</strain>
    </source>
</reference>
<keyword evidence="2" id="KW-1185">Reference proteome</keyword>
<organism evidence="1 2">
    <name type="scientific">Mesorhizobium escarrei</name>
    <dbReference type="NCBI Taxonomy" id="666018"/>
    <lineage>
        <taxon>Bacteria</taxon>
        <taxon>Pseudomonadati</taxon>
        <taxon>Pseudomonadota</taxon>
        <taxon>Alphaproteobacteria</taxon>
        <taxon>Hyphomicrobiales</taxon>
        <taxon>Phyllobacteriaceae</taxon>
        <taxon>Mesorhizobium</taxon>
    </lineage>
</organism>
<protein>
    <submittedName>
        <fullName evidence="1">Uncharacterized protein</fullName>
    </submittedName>
</protein>
<comment type="caution">
    <text evidence="1">The sequence shown here is derived from an EMBL/GenBank/DDBJ whole genome shotgun (WGS) entry which is preliminary data.</text>
</comment>
<dbReference type="EMBL" id="CAKXZT010000186">
    <property type="protein sequence ID" value="CAH2409400.1"/>
    <property type="molecule type" value="Genomic_DNA"/>
</dbReference>
<name>A0ABM9EJ20_9HYPH</name>
<sequence length="90" mass="10155">MHVAQNMPLGWPEGAQRVWDSDCRRTSSGSLAPFRRDALWAPIGRGKTGTGFAIVRSFAKEGSLSWYHFRPSPTSILKNRSRPSPGNWRR</sequence>
<gene>
    <name evidence="1" type="ORF">MES5069_860013</name>
</gene>
<accession>A0ABM9EJ20</accession>
<dbReference type="Proteomes" id="UP001153050">
    <property type="component" value="Unassembled WGS sequence"/>
</dbReference>
<evidence type="ECO:0000313" key="1">
    <source>
        <dbReference type="EMBL" id="CAH2409400.1"/>
    </source>
</evidence>
<proteinExistence type="predicted"/>
<evidence type="ECO:0000313" key="2">
    <source>
        <dbReference type="Proteomes" id="UP001153050"/>
    </source>
</evidence>